<dbReference type="InParanoid" id="A0A1B7MW16"/>
<name>A0A1B7MW16_9AGAM</name>
<dbReference type="OrthoDB" id="4760524at2759"/>
<keyword evidence="2" id="KW-1185">Reference proteome</keyword>
<reference evidence="1 2" key="1">
    <citation type="submission" date="2016-06" db="EMBL/GenBank/DDBJ databases">
        <title>Comparative genomics of the ectomycorrhizal sister species Rhizopogon vinicolor and Rhizopogon vesiculosus (Basidiomycota: Boletales) reveals a divergence of the mating type B locus.</title>
        <authorList>
            <consortium name="DOE Joint Genome Institute"/>
            <person name="Mujic A.B."/>
            <person name="Kuo A."/>
            <person name="Tritt A."/>
            <person name="Lipzen A."/>
            <person name="Chen C."/>
            <person name="Johnson J."/>
            <person name="Sharma A."/>
            <person name="Barry K."/>
            <person name="Grigoriev I.V."/>
            <person name="Spatafora J.W."/>
        </authorList>
    </citation>
    <scope>NUCLEOTIDE SEQUENCE [LARGE SCALE GENOMIC DNA]</scope>
    <source>
        <strain evidence="1 2">AM-OR11-026</strain>
    </source>
</reference>
<sequence length="671" mass="76109">MMKFIDDGYNDPRDRLQLMLELTSELLPGAEVYKLYDSILSTCADPQRAYLHLSVVAALADPLPISQISELLGPGEGRDVETALVQLRSVMDIPTDSSLPVNIYHSSVRDYVSDPSNCSLFRAHDMTPPQSLLAFSSLRLMIQHIPENNSLLDAILKLQTQSQAMESHDTQDLKHTLAFMVIQQLQPLQVLIGLLWLRGYRSPELHSWLETRDGYTWLQTQGALDWLQTEGGRDWLQTQGGQNWLQILGTGGRDWLRTQGGLDWLQTQGGLDWLQTQGGNDWLGTQGGNDWLGTQSGNDWLGTQGGNDWLGTQSGNDWLGTQSGNDWLGTRRGNDWLRTQGGRDWLQIQGGRGWLPTQGGCNWLRTHDGWDWLPTQGGWDWLRTQDGWDWLGVQDGRDWLRTQDGLDWSLSPSGLDWKCSSVDRVWLRTHGGVWMCWDDVNVEALASNEVSLLGGWLLTSEEWLQSSEGQRCLQNSEGQEFLQDLDGRMWLQTQHGQQWLRTPHGQAWQSTPAASVWVQMEEFSSTVEAINEFMTTPELSLLPAFQVIQQLKSLPDFLMFPAFLALTPTSALPQEHFPLDMEVVLAVKAFVNFTNEAWERSQSASDALTYACQNWAAHISGASKPWDDRLNYVFKVFWHRHLLSWLERQWCLKGLRSCLAILSKGQDFAKV</sequence>
<accession>A0A1B7MW16</accession>
<dbReference type="AlphaFoldDB" id="A0A1B7MW16"/>
<evidence type="ECO:0000313" key="2">
    <source>
        <dbReference type="Proteomes" id="UP000092154"/>
    </source>
</evidence>
<evidence type="ECO:0000313" key="1">
    <source>
        <dbReference type="EMBL" id="OAX36808.1"/>
    </source>
</evidence>
<dbReference type="STRING" id="1314800.A0A1B7MW16"/>
<dbReference type="EMBL" id="KV448392">
    <property type="protein sequence ID" value="OAX36808.1"/>
    <property type="molecule type" value="Genomic_DNA"/>
</dbReference>
<organism evidence="1 2">
    <name type="scientific">Rhizopogon vinicolor AM-OR11-026</name>
    <dbReference type="NCBI Taxonomy" id="1314800"/>
    <lineage>
        <taxon>Eukaryota</taxon>
        <taxon>Fungi</taxon>
        <taxon>Dikarya</taxon>
        <taxon>Basidiomycota</taxon>
        <taxon>Agaricomycotina</taxon>
        <taxon>Agaricomycetes</taxon>
        <taxon>Agaricomycetidae</taxon>
        <taxon>Boletales</taxon>
        <taxon>Suillineae</taxon>
        <taxon>Rhizopogonaceae</taxon>
        <taxon>Rhizopogon</taxon>
    </lineage>
</organism>
<dbReference type="SUPFAM" id="SSF51120">
    <property type="entry name" value="beta-Roll"/>
    <property type="match status" value="2"/>
</dbReference>
<dbReference type="InterPro" id="IPR011049">
    <property type="entry name" value="Serralysin-like_metalloprot_C"/>
</dbReference>
<gene>
    <name evidence="1" type="ORF">K503DRAFT_867309</name>
</gene>
<protein>
    <submittedName>
        <fullName evidence="1">Uncharacterized protein</fullName>
    </submittedName>
</protein>
<dbReference type="Proteomes" id="UP000092154">
    <property type="component" value="Unassembled WGS sequence"/>
</dbReference>
<proteinExistence type="predicted"/>